<evidence type="ECO:0000256" key="1">
    <source>
        <dbReference type="SAM" id="MobiDB-lite"/>
    </source>
</evidence>
<feature type="region of interest" description="Disordered" evidence="1">
    <location>
        <begin position="307"/>
        <end position="417"/>
    </location>
</feature>
<evidence type="ECO:0008006" key="4">
    <source>
        <dbReference type="Google" id="ProtNLM"/>
    </source>
</evidence>
<dbReference type="EMBL" id="AWGJ01000001">
    <property type="protein sequence ID" value="ODN84651.1"/>
    <property type="molecule type" value="Genomic_DNA"/>
</dbReference>
<organism evidence="2 3">
    <name type="scientific">Cryptococcus amylolentus CBS 6039</name>
    <dbReference type="NCBI Taxonomy" id="1295533"/>
    <lineage>
        <taxon>Eukaryota</taxon>
        <taxon>Fungi</taxon>
        <taxon>Dikarya</taxon>
        <taxon>Basidiomycota</taxon>
        <taxon>Agaricomycotina</taxon>
        <taxon>Tremellomycetes</taxon>
        <taxon>Tremellales</taxon>
        <taxon>Cryptococcaceae</taxon>
        <taxon>Cryptococcus</taxon>
    </lineage>
</organism>
<feature type="region of interest" description="Disordered" evidence="1">
    <location>
        <begin position="132"/>
        <end position="160"/>
    </location>
</feature>
<feature type="compositionally biased region" description="Low complexity" evidence="1">
    <location>
        <begin position="399"/>
        <end position="417"/>
    </location>
</feature>
<dbReference type="RefSeq" id="XP_018998454.1">
    <property type="nucleotide sequence ID" value="XM_019133749.1"/>
</dbReference>
<reference evidence="2 3" key="1">
    <citation type="submission" date="2016-06" db="EMBL/GenBank/DDBJ databases">
        <title>Evolution of pathogenesis and genome organization in the Tremellales.</title>
        <authorList>
            <person name="Cuomo C."/>
            <person name="Litvintseva A."/>
            <person name="Heitman J."/>
            <person name="Chen Y."/>
            <person name="Sun S."/>
            <person name="Springer D."/>
            <person name="Dromer F."/>
            <person name="Young S."/>
            <person name="Zeng Q."/>
            <person name="Chapman S."/>
            <person name="Gujja S."/>
            <person name="Saif S."/>
            <person name="Birren B."/>
        </authorList>
    </citation>
    <scope>NUCLEOTIDE SEQUENCE [LARGE SCALE GENOMIC DNA]</scope>
    <source>
        <strain evidence="2 3">CBS 6039</strain>
    </source>
</reference>
<feature type="compositionally biased region" description="Basic and acidic residues" evidence="1">
    <location>
        <begin position="270"/>
        <end position="283"/>
    </location>
</feature>
<feature type="region of interest" description="Disordered" evidence="1">
    <location>
        <begin position="194"/>
        <end position="293"/>
    </location>
</feature>
<feature type="region of interest" description="Disordered" evidence="1">
    <location>
        <begin position="438"/>
        <end position="565"/>
    </location>
</feature>
<evidence type="ECO:0000313" key="2">
    <source>
        <dbReference type="EMBL" id="ODN84651.1"/>
    </source>
</evidence>
<comment type="caution">
    <text evidence="2">The sequence shown here is derived from an EMBL/GenBank/DDBJ whole genome shotgun (WGS) entry which is preliminary data.</text>
</comment>
<feature type="region of interest" description="Disordered" evidence="1">
    <location>
        <begin position="71"/>
        <end position="110"/>
    </location>
</feature>
<name>A0A1E3IA76_9TREE</name>
<protein>
    <recommendedName>
        <fullName evidence="4">DNA binding protein Ncp1</fullName>
    </recommendedName>
</protein>
<accession>A0A1E3IA76</accession>
<feature type="region of interest" description="Disordered" evidence="1">
    <location>
        <begin position="673"/>
        <end position="693"/>
    </location>
</feature>
<gene>
    <name evidence="2" type="ORF">L202_00555</name>
</gene>
<dbReference type="STRING" id="1295533.A0A1E3IA76"/>
<evidence type="ECO:0000313" key="3">
    <source>
        <dbReference type="Proteomes" id="UP000094065"/>
    </source>
</evidence>
<sequence>MSVVVITSAFGRLPAHDIFNVIIQSISHSHLHLGASHLCPYLHLPTTASEAVQLGLVGLLTRPVLKAVFPSENPISSHTPASPVSTGATSPSYTHSPTAAGPPVLHPAIEPPKAREQAPLDFPEPTLRQDIEPLAPAPEHPSPIQAPVSKDEPVESPAIDQPTEHATHTNMAVIAPQHQLDHDSALANQASALDLNDRPASRATQRTAPKTYQGGPGYGPWSAQSEQEPLQAQRTGPQFAWSQYDERELQNGYGGDNQVALGSALAADPSEFREEGYEEEKQQRPAFNQTPSRSYVNAVPIVTNYEPQLPAASAGNRRSVAGSTKAPSVKRASSRAGSIDGTSPVKSQSKRASRAGSVRSSKGGFNNGGVNNFAAVDHHSNGGGYEEPHAAQNISRPLSRAASTRSNRRNNFGPEAGAAGVGAAAGGLYVGEYASQEKQQQLQGANGGPRQYQGGGYQNRTTFQEPQQQYYQQQSSPGRALSPTPRPHSAYGNRGLGAINEGQNDGYANGRESRAEGQLGRSGTVLSRSGTLERRNGTLTRSGTVGSRRGAFGKGTGTSIGTQPEEVLARDDIHTRAELSERVLDEDTLRRLSTMEKKDAKRLAKVIRKEGKEEAKSVQASIKELERMVKLQKEAAAAERKSQLRLSKWTAREHKARLRFLKEKERYEKLEGELRNAENDYEERRDHAAGLTAQVAEKTSDLDLLRGQKAADDREREVKLLALKNPAHS</sequence>
<proteinExistence type="predicted"/>
<feature type="compositionally biased region" description="Polar residues" evidence="1">
    <location>
        <begin position="73"/>
        <end position="97"/>
    </location>
</feature>
<dbReference type="GeneID" id="30151864"/>
<keyword evidence="3" id="KW-1185">Reference proteome</keyword>
<dbReference type="AlphaFoldDB" id="A0A1E3IA76"/>
<dbReference type="OrthoDB" id="3267800at2759"/>
<dbReference type="Proteomes" id="UP000094065">
    <property type="component" value="Unassembled WGS sequence"/>
</dbReference>
<feature type="compositionally biased region" description="Polar residues" evidence="1">
    <location>
        <begin position="222"/>
        <end position="236"/>
    </location>
</feature>
<feature type="compositionally biased region" description="Low complexity" evidence="1">
    <location>
        <begin position="466"/>
        <end position="477"/>
    </location>
</feature>
<feature type="compositionally biased region" description="Basic and acidic residues" evidence="1">
    <location>
        <begin position="673"/>
        <end position="688"/>
    </location>
</feature>